<proteinExistence type="predicted"/>
<evidence type="ECO:0000256" key="1">
    <source>
        <dbReference type="SAM" id="MobiDB-lite"/>
    </source>
</evidence>
<keyword evidence="3" id="KW-1185">Reference proteome</keyword>
<feature type="compositionally biased region" description="Pro residues" evidence="1">
    <location>
        <begin position="67"/>
        <end position="79"/>
    </location>
</feature>
<feature type="region of interest" description="Disordered" evidence="1">
    <location>
        <begin position="55"/>
        <end position="92"/>
    </location>
</feature>
<reference evidence="2 3" key="1">
    <citation type="submission" date="2019-03" db="EMBL/GenBank/DDBJ databases">
        <title>Sequencing the genomes of 1000 actinobacteria strains.</title>
        <authorList>
            <person name="Klenk H.-P."/>
        </authorList>
    </citation>
    <scope>NUCLEOTIDE SEQUENCE [LARGE SCALE GENOMIC DNA]</scope>
    <source>
        <strain evidence="2 3">DSM 44969</strain>
    </source>
</reference>
<evidence type="ECO:0000313" key="2">
    <source>
        <dbReference type="EMBL" id="TCK26988.1"/>
    </source>
</evidence>
<dbReference type="EMBL" id="SMFZ01000001">
    <property type="protein sequence ID" value="TCK26988.1"/>
    <property type="molecule type" value="Genomic_DNA"/>
</dbReference>
<accession>A0A4R1HX94</accession>
<dbReference type="RefSeq" id="WP_132425067.1">
    <property type="nucleotide sequence ID" value="NZ_SMFZ01000001.1"/>
</dbReference>
<feature type="compositionally biased region" description="Low complexity" evidence="1">
    <location>
        <begin position="80"/>
        <end position="92"/>
    </location>
</feature>
<protein>
    <submittedName>
        <fullName evidence="2">Uncharacterized protein</fullName>
    </submittedName>
</protein>
<gene>
    <name evidence="2" type="ORF">EV378_2838</name>
</gene>
<comment type="caution">
    <text evidence="2">The sequence shown here is derived from an EMBL/GenBank/DDBJ whole genome shotgun (WGS) entry which is preliminary data.</text>
</comment>
<name>A0A4R1HX94_PSEEN</name>
<dbReference type="AlphaFoldDB" id="A0A4R1HX94"/>
<organism evidence="2 3">
    <name type="scientific">Pseudonocardia endophytica</name>
    <dbReference type="NCBI Taxonomy" id="401976"/>
    <lineage>
        <taxon>Bacteria</taxon>
        <taxon>Bacillati</taxon>
        <taxon>Actinomycetota</taxon>
        <taxon>Actinomycetes</taxon>
        <taxon>Pseudonocardiales</taxon>
        <taxon>Pseudonocardiaceae</taxon>
        <taxon>Pseudonocardia</taxon>
    </lineage>
</organism>
<dbReference type="Proteomes" id="UP000295560">
    <property type="component" value="Unassembled WGS sequence"/>
</dbReference>
<sequence length="92" mass="9159">MDGTRTARIVALTAGVALVVALTAATLLTSGTRGLDAGRQATASLTERTPVLLRSAEHGTSAAVPRTTPPPTLPEPAPAPARTAAAATAEHP</sequence>
<evidence type="ECO:0000313" key="3">
    <source>
        <dbReference type="Proteomes" id="UP000295560"/>
    </source>
</evidence>